<name>A0ACC2K025_9PEZI</name>
<dbReference type="Proteomes" id="UP001153332">
    <property type="component" value="Unassembled WGS sequence"/>
</dbReference>
<proteinExistence type="predicted"/>
<evidence type="ECO:0000313" key="2">
    <source>
        <dbReference type="Proteomes" id="UP001153332"/>
    </source>
</evidence>
<dbReference type="EMBL" id="JAPUUL010000042">
    <property type="protein sequence ID" value="KAJ8133132.1"/>
    <property type="molecule type" value="Genomic_DNA"/>
</dbReference>
<sequence>MSCESGPLVAVLGQSESRSPKPAFYIESLASKQLKSCVSGWSNAFYTPTTMRSTASSSLLGAFRALKIAHSPTTRPSIIPCAAAASRKIAGPQNVRLFSATASRAGNWLEPQLDRKKKMMKGRPRVPTGGSTKGTTIVWGDYGLRMIDHHRRISAQQLKMAEDTIKARLRGQRYRLYKRICCNVGVYISGNEMRMGKGKGGFDHWAARVAINQIVLELRGVIHEQVVRDAFRLAGNKLPGQWEFVKKGEPPIVGITKLDGVTLEELKRPRRKVDAETLQPIPPPTDVSEGPRAPLDLP</sequence>
<protein>
    <submittedName>
        <fullName evidence="1">Uncharacterized protein</fullName>
    </submittedName>
</protein>
<accession>A0ACC2K025</accession>
<comment type="caution">
    <text evidence="1">The sequence shown here is derived from an EMBL/GenBank/DDBJ whole genome shotgun (WGS) entry which is preliminary data.</text>
</comment>
<evidence type="ECO:0000313" key="1">
    <source>
        <dbReference type="EMBL" id="KAJ8133132.1"/>
    </source>
</evidence>
<organism evidence="1 2">
    <name type="scientific">Lasiodiplodia mahajangana</name>
    <dbReference type="NCBI Taxonomy" id="1108764"/>
    <lineage>
        <taxon>Eukaryota</taxon>
        <taxon>Fungi</taxon>
        <taxon>Dikarya</taxon>
        <taxon>Ascomycota</taxon>
        <taxon>Pezizomycotina</taxon>
        <taxon>Dothideomycetes</taxon>
        <taxon>Dothideomycetes incertae sedis</taxon>
        <taxon>Botryosphaeriales</taxon>
        <taxon>Botryosphaeriaceae</taxon>
        <taxon>Lasiodiplodia</taxon>
    </lineage>
</organism>
<reference evidence="1" key="1">
    <citation type="submission" date="2022-12" db="EMBL/GenBank/DDBJ databases">
        <title>Genome Sequence of Lasiodiplodia mahajangana.</title>
        <authorList>
            <person name="Buettner E."/>
        </authorList>
    </citation>
    <scope>NUCLEOTIDE SEQUENCE</scope>
    <source>
        <strain evidence="1">VT137</strain>
    </source>
</reference>
<gene>
    <name evidence="1" type="ORF">O1611_g497</name>
</gene>
<keyword evidence="2" id="KW-1185">Reference proteome</keyword>